<dbReference type="EMBL" id="JABDTM020029750">
    <property type="protein sequence ID" value="KAH0807754.1"/>
    <property type="molecule type" value="Genomic_DNA"/>
</dbReference>
<reference evidence="2" key="1">
    <citation type="journal article" date="2020" name="J Insects Food Feed">
        <title>The yellow mealworm (Tenebrio molitor) genome: a resource for the emerging insects as food and feed industry.</title>
        <authorList>
            <person name="Eriksson T."/>
            <person name="Andere A."/>
            <person name="Kelstrup H."/>
            <person name="Emery V."/>
            <person name="Picard C."/>
        </authorList>
    </citation>
    <scope>NUCLEOTIDE SEQUENCE</scope>
    <source>
        <strain evidence="2">Stoneville</strain>
        <tissue evidence="2">Whole head</tissue>
    </source>
</reference>
<dbReference type="Proteomes" id="UP000719412">
    <property type="component" value="Unassembled WGS sequence"/>
</dbReference>
<proteinExistence type="predicted"/>
<dbReference type="EMBL" id="JABDTM020029753">
    <property type="protein sequence ID" value="KAH0807753.1"/>
    <property type="molecule type" value="Genomic_DNA"/>
</dbReference>
<sequence>MDVDIISEIFDAAELNRILSSADVIDMKKLIFPANLEYNEQPLRRTIDFVPVDCVLEYDFYLDNKKVMSYLSGAAWSESRTHASMKYLDFFLHPKMKRIQWKDKAMRDRLERMPKVPSLTQLSRDASRNFLIDRYDIRTYREFNSMLERLPIANFYKRMILFQVRLY</sequence>
<name>A0A8J6H406_TENMO</name>
<evidence type="ECO:0000313" key="2">
    <source>
        <dbReference type="EMBL" id="KAH0807754.1"/>
    </source>
</evidence>
<protein>
    <submittedName>
        <fullName evidence="2">Uncharacterized protein</fullName>
    </submittedName>
</protein>
<evidence type="ECO:0000313" key="3">
    <source>
        <dbReference type="Proteomes" id="UP000719412"/>
    </source>
</evidence>
<dbReference type="AlphaFoldDB" id="A0A8J6H406"/>
<evidence type="ECO:0000313" key="1">
    <source>
        <dbReference type="EMBL" id="KAH0807753.1"/>
    </source>
</evidence>
<comment type="caution">
    <text evidence="2">The sequence shown here is derived from an EMBL/GenBank/DDBJ whole genome shotgun (WGS) entry which is preliminary data.</text>
</comment>
<accession>A0A8J6H406</accession>
<keyword evidence="3" id="KW-1185">Reference proteome</keyword>
<gene>
    <name evidence="2" type="ORF">GEV33_015037</name>
    <name evidence="1" type="ORF">GEV33_015038</name>
</gene>
<reference evidence="2" key="2">
    <citation type="submission" date="2021-08" db="EMBL/GenBank/DDBJ databases">
        <authorList>
            <person name="Eriksson T."/>
        </authorList>
    </citation>
    <scope>NUCLEOTIDE SEQUENCE</scope>
    <source>
        <strain evidence="2">Stoneville</strain>
        <tissue evidence="2">Whole head</tissue>
    </source>
</reference>
<organism evidence="2 3">
    <name type="scientific">Tenebrio molitor</name>
    <name type="common">Yellow mealworm beetle</name>
    <dbReference type="NCBI Taxonomy" id="7067"/>
    <lineage>
        <taxon>Eukaryota</taxon>
        <taxon>Metazoa</taxon>
        <taxon>Ecdysozoa</taxon>
        <taxon>Arthropoda</taxon>
        <taxon>Hexapoda</taxon>
        <taxon>Insecta</taxon>
        <taxon>Pterygota</taxon>
        <taxon>Neoptera</taxon>
        <taxon>Endopterygota</taxon>
        <taxon>Coleoptera</taxon>
        <taxon>Polyphaga</taxon>
        <taxon>Cucujiformia</taxon>
        <taxon>Tenebrionidae</taxon>
        <taxon>Tenebrio</taxon>
    </lineage>
</organism>